<dbReference type="Gene3D" id="2.40.50.1060">
    <property type="match status" value="1"/>
</dbReference>
<keyword evidence="2" id="KW-0804">Transcription</keyword>
<evidence type="ECO:0000256" key="2">
    <source>
        <dbReference type="ARBA" id="ARBA00023163"/>
    </source>
</evidence>
<evidence type="ECO:0000313" key="5">
    <source>
        <dbReference type="Proteomes" id="UP000054359"/>
    </source>
</evidence>
<reference evidence="4 5" key="1">
    <citation type="submission" date="2013-11" db="EMBL/GenBank/DDBJ databases">
        <title>Genome sequencing of Stegodyphus mimosarum.</title>
        <authorList>
            <person name="Bechsgaard J."/>
        </authorList>
    </citation>
    <scope>NUCLEOTIDE SEQUENCE [LARGE SCALE GENOMIC DNA]</scope>
</reference>
<proteinExistence type="predicted"/>
<protein>
    <submittedName>
        <fullName evidence="4">DNA-directed RNA polymerase I subunit RPA43</fullName>
    </submittedName>
</protein>
<evidence type="ECO:0000256" key="1">
    <source>
        <dbReference type="ARBA" id="ARBA00022478"/>
    </source>
</evidence>
<dbReference type="Proteomes" id="UP000054359">
    <property type="component" value="Unassembled WGS sequence"/>
</dbReference>
<organism evidence="4 5">
    <name type="scientific">Stegodyphus mimosarum</name>
    <name type="common">African social velvet spider</name>
    <dbReference type="NCBI Taxonomy" id="407821"/>
    <lineage>
        <taxon>Eukaryota</taxon>
        <taxon>Metazoa</taxon>
        <taxon>Ecdysozoa</taxon>
        <taxon>Arthropoda</taxon>
        <taxon>Chelicerata</taxon>
        <taxon>Arachnida</taxon>
        <taxon>Araneae</taxon>
        <taxon>Araneomorphae</taxon>
        <taxon>Entelegynae</taxon>
        <taxon>Eresoidea</taxon>
        <taxon>Eresidae</taxon>
        <taxon>Stegodyphus</taxon>
    </lineage>
</organism>
<feature type="compositionally biased region" description="Basic residues" evidence="3">
    <location>
        <begin position="320"/>
        <end position="330"/>
    </location>
</feature>
<sequence>MDDDKFSCIKQVHKTVHISVPSAFISNEVSGITEILDSWKRQYVKQLQGVVVGYRNVSLASRANVFVVDQSAEHCYVTAVFYLFCPNIGTIVKGTINRISRDHIGCLIHDTVNVTVHLSDESYEDISRFMYLNSTILFQITHYDFARKVIRVEGEITPECIRLMETLYPECAQNVNKSSLKYLDNHEELGTSNNLNLKSKKNKKSKRMKVDAFDVLPEITSSDNHFVNFSSVKNAEVSSSKSKKGEHSVASVNASTFSDIVGSNTIQLYPSSDDFLQFLKKEICSDEVNSESSSQKEKKGNNLSTKPNVSSDNSTSKSEHPKKKLKRVKKEKLSDAEANSESSLQKENAKTLSSSKKRKRVTNSLSDLLSDTQPDENEQPPKKKLKHSDKKNKKKKDKKDSKKDKKKSRKDKLGKEKKKLSESKAKKPKHKKEKKKDRKKSDKKSKKKKKSSKHETSNT</sequence>
<dbReference type="AlphaFoldDB" id="A0A087T706"/>
<feature type="region of interest" description="Disordered" evidence="3">
    <location>
        <begin position="287"/>
        <end position="459"/>
    </location>
</feature>
<feature type="compositionally biased region" description="Basic and acidic residues" evidence="3">
    <location>
        <begin position="411"/>
        <end position="425"/>
    </location>
</feature>
<keyword evidence="1 4" id="KW-0240">DNA-directed RNA polymerase</keyword>
<dbReference type="EMBL" id="KK113720">
    <property type="protein sequence ID" value="KFM60895.1"/>
    <property type="molecule type" value="Genomic_DNA"/>
</dbReference>
<gene>
    <name evidence="4" type="ORF">X975_24031</name>
</gene>
<dbReference type="GO" id="GO:0000428">
    <property type="term" value="C:DNA-directed RNA polymerase complex"/>
    <property type="evidence" value="ECO:0007669"/>
    <property type="project" value="UniProtKB-KW"/>
</dbReference>
<accession>A0A087T706</accession>
<dbReference type="Gene3D" id="3.30.1490.120">
    <property type="entry name" value="RNA polymerase Rpb7-like, N-terminal domain"/>
    <property type="match status" value="1"/>
</dbReference>
<feature type="compositionally biased region" description="Polar residues" evidence="3">
    <location>
        <begin position="301"/>
        <end position="316"/>
    </location>
</feature>
<dbReference type="OMA" id="CLVVETH"/>
<feature type="compositionally biased region" description="Polar residues" evidence="3">
    <location>
        <begin position="337"/>
        <end position="354"/>
    </location>
</feature>
<feature type="non-terminal residue" evidence="4">
    <location>
        <position position="459"/>
    </location>
</feature>
<evidence type="ECO:0000313" key="4">
    <source>
        <dbReference type="EMBL" id="KFM60895.1"/>
    </source>
</evidence>
<feature type="compositionally biased region" description="Basic residues" evidence="3">
    <location>
        <begin position="382"/>
        <end position="397"/>
    </location>
</feature>
<keyword evidence="5" id="KW-1185">Reference proteome</keyword>
<evidence type="ECO:0000256" key="3">
    <source>
        <dbReference type="SAM" id="MobiDB-lite"/>
    </source>
</evidence>
<dbReference type="OrthoDB" id="10250504at2759"/>
<name>A0A087T706_STEMI</name>
<dbReference type="STRING" id="407821.A0A087T706"/>
<feature type="compositionally biased region" description="Polar residues" evidence="3">
    <location>
        <begin position="362"/>
        <end position="372"/>
    </location>
</feature>
<dbReference type="InterPro" id="IPR036898">
    <property type="entry name" value="RNA_pol_Rpb7-like_N_sf"/>
</dbReference>
<feature type="compositionally biased region" description="Basic residues" evidence="3">
    <location>
        <begin position="426"/>
        <end position="452"/>
    </location>
</feature>